<dbReference type="Proteomes" id="UP000518892">
    <property type="component" value="Unassembled WGS sequence"/>
</dbReference>
<gene>
    <name evidence="1" type="ORF">FHR97_000528</name>
</gene>
<proteinExistence type="predicted"/>
<dbReference type="EMBL" id="JACHXR010000001">
    <property type="protein sequence ID" value="MBB3229713.1"/>
    <property type="molecule type" value="Genomic_DNA"/>
</dbReference>
<keyword evidence="2" id="KW-1185">Reference proteome</keyword>
<name>A0A7W5EQR8_9GAMM</name>
<evidence type="ECO:0008006" key="3">
    <source>
        <dbReference type="Google" id="ProtNLM"/>
    </source>
</evidence>
<accession>A0A7W5EQR8</accession>
<organism evidence="1 2">
    <name type="scientific">Halomonas stenophila</name>
    <dbReference type="NCBI Taxonomy" id="795312"/>
    <lineage>
        <taxon>Bacteria</taxon>
        <taxon>Pseudomonadati</taxon>
        <taxon>Pseudomonadota</taxon>
        <taxon>Gammaproteobacteria</taxon>
        <taxon>Oceanospirillales</taxon>
        <taxon>Halomonadaceae</taxon>
        <taxon>Halomonas</taxon>
    </lineage>
</organism>
<dbReference type="RefSeq" id="WP_281380441.1">
    <property type="nucleotide sequence ID" value="NZ_JACHXR010000001.1"/>
</dbReference>
<protein>
    <recommendedName>
        <fullName evidence="3">Cupin domain-containing protein</fullName>
    </recommendedName>
</protein>
<evidence type="ECO:0000313" key="2">
    <source>
        <dbReference type="Proteomes" id="UP000518892"/>
    </source>
</evidence>
<reference evidence="1 2" key="1">
    <citation type="submission" date="2020-08" db="EMBL/GenBank/DDBJ databases">
        <title>Genomic Encyclopedia of Type Strains, Phase III (KMG-III): the genomes of soil and plant-associated and newly described type strains.</title>
        <authorList>
            <person name="Whitman W."/>
        </authorList>
    </citation>
    <scope>NUCLEOTIDE SEQUENCE [LARGE SCALE GENOMIC DNA]</scope>
    <source>
        <strain evidence="1 2">CECT 7744</strain>
    </source>
</reference>
<dbReference type="AlphaFoldDB" id="A0A7W5EQR8"/>
<comment type="caution">
    <text evidence="1">The sequence shown here is derived from an EMBL/GenBank/DDBJ whole genome shotgun (WGS) entry which is preliminary data.</text>
</comment>
<evidence type="ECO:0000313" key="1">
    <source>
        <dbReference type="EMBL" id="MBB3229713.1"/>
    </source>
</evidence>
<dbReference type="SUPFAM" id="SSF51182">
    <property type="entry name" value="RmlC-like cupins"/>
    <property type="match status" value="1"/>
</dbReference>
<dbReference type="InterPro" id="IPR011051">
    <property type="entry name" value="RmlC_Cupin_sf"/>
</dbReference>
<sequence length="43" mass="4632">MDDADIDSRLPHRSRNVGDRECVIVSANTPPSFSDGGEALHHG</sequence>